<dbReference type="HAMAP" id="MF_01020">
    <property type="entry name" value="HisE"/>
    <property type="match status" value="1"/>
</dbReference>
<keyword evidence="5 10" id="KW-0028">Amino-acid biosynthesis</keyword>
<dbReference type="InterPro" id="IPR021130">
    <property type="entry name" value="PRib-ATP_PPHydrolase-like"/>
</dbReference>
<evidence type="ECO:0000313" key="11">
    <source>
        <dbReference type="EMBL" id="MEA5445087.1"/>
    </source>
</evidence>
<dbReference type="PANTHER" id="PTHR42945">
    <property type="entry name" value="HISTIDINE BIOSYNTHESIS BIFUNCTIONAL PROTEIN"/>
    <property type="match status" value="1"/>
</dbReference>
<evidence type="ECO:0000256" key="3">
    <source>
        <dbReference type="ARBA" id="ARBA00005204"/>
    </source>
</evidence>
<evidence type="ECO:0000256" key="1">
    <source>
        <dbReference type="ARBA" id="ARBA00001460"/>
    </source>
</evidence>
<keyword evidence="9 10" id="KW-0368">Histidine biosynthesis</keyword>
<dbReference type="Gene3D" id="1.10.287.1080">
    <property type="entry name" value="MazG-like"/>
    <property type="match status" value="1"/>
</dbReference>
<comment type="similarity">
    <text evidence="10">Belongs to the PRA-PH family.</text>
</comment>
<evidence type="ECO:0000256" key="10">
    <source>
        <dbReference type="HAMAP-Rule" id="MF_01020"/>
    </source>
</evidence>
<reference evidence="11 12" key="1">
    <citation type="submission" date="2023-12" db="EMBL/GenBank/DDBJ databases">
        <title>Whole-genome sequencing of halo(alkali)philic microorganisms from hypersaline lakes.</title>
        <authorList>
            <person name="Sorokin D.Y."/>
            <person name="Merkel A.Y."/>
            <person name="Messina E."/>
            <person name="Yakimov M."/>
        </authorList>
    </citation>
    <scope>NUCLEOTIDE SEQUENCE [LARGE SCALE GENOMIC DNA]</scope>
    <source>
        <strain evidence="11 12">AB-CW1</strain>
    </source>
</reference>
<dbReference type="CDD" id="cd11534">
    <property type="entry name" value="NTP-PPase_HisIE_like"/>
    <property type="match status" value="1"/>
</dbReference>
<comment type="subcellular location">
    <subcellularLocation>
        <location evidence="2 10">Cytoplasm</location>
    </subcellularLocation>
</comment>
<dbReference type="PANTHER" id="PTHR42945:SF9">
    <property type="entry name" value="HISTIDINE BIOSYNTHESIS BIFUNCTIONAL PROTEIN HISIE"/>
    <property type="match status" value="1"/>
</dbReference>
<dbReference type="InterPro" id="IPR008179">
    <property type="entry name" value="HisE"/>
</dbReference>
<dbReference type="GO" id="GO:0004636">
    <property type="term" value="F:phosphoribosyl-ATP diphosphatase activity"/>
    <property type="evidence" value="ECO:0007669"/>
    <property type="project" value="UniProtKB-UniRule"/>
</dbReference>
<dbReference type="NCBIfam" id="NF001611">
    <property type="entry name" value="PRK00400.1-3"/>
    <property type="match status" value="1"/>
</dbReference>
<proteinExistence type="inferred from homology"/>
<evidence type="ECO:0000313" key="12">
    <source>
        <dbReference type="Proteomes" id="UP001302316"/>
    </source>
</evidence>
<keyword evidence="4 10" id="KW-0963">Cytoplasm</keyword>
<sequence length="110" mass="11941">MSDAEGSDILAALDAVIEARRQEDPESSYVAGLLAAGPAKIGRKLGEEAVEALIAGIEESPDALRDEIADLWFHSLVLLAARGLDSRDVLAELERRFGLSGVEEKRRRQK</sequence>
<dbReference type="GO" id="GO:0000105">
    <property type="term" value="P:L-histidine biosynthetic process"/>
    <property type="evidence" value="ECO:0007669"/>
    <property type="project" value="UniProtKB-UniRule"/>
</dbReference>
<comment type="catalytic activity">
    <reaction evidence="1 10">
        <text>1-(5-phospho-beta-D-ribosyl)-ATP + H2O = 1-(5-phospho-beta-D-ribosyl)-5'-AMP + diphosphate + H(+)</text>
        <dbReference type="Rhea" id="RHEA:22828"/>
        <dbReference type="ChEBI" id="CHEBI:15377"/>
        <dbReference type="ChEBI" id="CHEBI:15378"/>
        <dbReference type="ChEBI" id="CHEBI:33019"/>
        <dbReference type="ChEBI" id="CHEBI:59457"/>
        <dbReference type="ChEBI" id="CHEBI:73183"/>
        <dbReference type="EC" id="3.6.1.31"/>
    </reaction>
</comment>
<dbReference type="AlphaFoldDB" id="A0AAP6JEN4"/>
<evidence type="ECO:0000256" key="5">
    <source>
        <dbReference type="ARBA" id="ARBA00022605"/>
    </source>
</evidence>
<dbReference type="GO" id="GO:0005737">
    <property type="term" value="C:cytoplasm"/>
    <property type="evidence" value="ECO:0007669"/>
    <property type="project" value="UniProtKB-SubCell"/>
</dbReference>
<evidence type="ECO:0000256" key="8">
    <source>
        <dbReference type="ARBA" id="ARBA00022840"/>
    </source>
</evidence>
<organism evidence="11 12">
    <name type="scientific">Natronospira elongata</name>
    <dbReference type="NCBI Taxonomy" id="3110268"/>
    <lineage>
        <taxon>Bacteria</taxon>
        <taxon>Pseudomonadati</taxon>
        <taxon>Pseudomonadota</taxon>
        <taxon>Gammaproteobacteria</taxon>
        <taxon>Natronospirales</taxon>
        <taxon>Natronospiraceae</taxon>
        <taxon>Natronospira</taxon>
    </lineage>
</organism>
<gene>
    <name evidence="10" type="primary">hisE</name>
    <name evidence="11" type="ORF">VCB98_04540</name>
</gene>
<comment type="caution">
    <text evidence="11">The sequence shown here is derived from an EMBL/GenBank/DDBJ whole genome shotgun (WGS) entry which is preliminary data.</text>
</comment>
<keyword evidence="12" id="KW-1185">Reference proteome</keyword>
<evidence type="ECO:0000256" key="6">
    <source>
        <dbReference type="ARBA" id="ARBA00022741"/>
    </source>
</evidence>
<keyword evidence="7 10" id="KW-0378">Hydrolase</keyword>
<dbReference type="EMBL" id="JAYGII010000006">
    <property type="protein sequence ID" value="MEA5445087.1"/>
    <property type="molecule type" value="Genomic_DNA"/>
</dbReference>
<dbReference type="Pfam" id="PF01503">
    <property type="entry name" value="PRA-PH"/>
    <property type="match status" value="1"/>
</dbReference>
<accession>A0AAP6JEN4</accession>
<evidence type="ECO:0000256" key="2">
    <source>
        <dbReference type="ARBA" id="ARBA00004496"/>
    </source>
</evidence>
<dbReference type="RefSeq" id="WP_346050718.1">
    <property type="nucleotide sequence ID" value="NZ_JAYGII010000006.1"/>
</dbReference>
<name>A0AAP6JEN4_9GAMM</name>
<keyword evidence="8 10" id="KW-0067">ATP-binding</keyword>
<protein>
    <recommendedName>
        <fullName evidence="10">Phosphoribosyl-ATP pyrophosphatase</fullName>
        <shortName evidence="10">PRA-PH</shortName>
        <ecNumber evidence="10">3.6.1.31</ecNumber>
    </recommendedName>
</protein>
<dbReference type="EC" id="3.6.1.31" evidence="10"/>
<dbReference type="SUPFAM" id="SSF101386">
    <property type="entry name" value="all-alpha NTP pyrophosphatases"/>
    <property type="match status" value="1"/>
</dbReference>
<keyword evidence="6 10" id="KW-0547">Nucleotide-binding</keyword>
<evidence type="ECO:0000256" key="4">
    <source>
        <dbReference type="ARBA" id="ARBA00022490"/>
    </source>
</evidence>
<comment type="pathway">
    <text evidence="3 10">Amino-acid biosynthesis; L-histidine biosynthesis; L-histidine from 5-phospho-alpha-D-ribose 1-diphosphate: step 2/9.</text>
</comment>
<evidence type="ECO:0000256" key="9">
    <source>
        <dbReference type="ARBA" id="ARBA00023102"/>
    </source>
</evidence>
<dbReference type="Proteomes" id="UP001302316">
    <property type="component" value="Unassembled WGS sequence"/>
</dbReference>
<dbReference type="NCBIfam" id="TIGR03188">
    <property type="entry name" value="histidine_hisI"/>
    <property type="match status" value="1"/>
</dbReference>
<dbReference type="GO" id="GO:0005524">
    <property type="term" value="F:ATP binding"/>
    <property type="evidence" value="ECO:0007669"/>
    <property type="project" value="UniProtKB-KW"/>
</dbReference>
<evidence type="ECO:0000256" key="7">
    <source>
        <dbReference type="ARBA" id="ARBA00022801"/>
    </source>
</evidence>